<dbReference type="AlphaFoldDB" id="A0A7J6RZW4"/>
<keyword evidence="3" id="KW-1185">Reference proteome</keyword>
<evidence type="ECO:0000313" key="2">
    <source>
        <dbReference type="EMBL" id="KAF4725310.1"/>
    </source>
</evidence>
<feature type="region of interest" description="Disordered" evidence="1">
    <location>
        <begin position="209"/>
        <end position="259"/>
    </location>
</feature>
<feature type="compositionally biased region" description="Low complexity" evidence="1">
    <location>
        <begin position="14"/>
        <end position="27"/>
    </location>
</feature>
<protein>
    <submittedName>
        <fullName evidence="2">Uncharacterized protein</fullName>
    </submittedName>
</protein>
<accession>A0A7J6RZW4</accession>
<feature type="region of interest" description="Disordered" evidence="1">
    <location>
        <begin position="14"/>
        <end position="56"/>
    </location>
</feature>
<dbReference type="Proteomes" id="UP000553632">
    <property type="component" value="Unassembled WGS sequence"/>
</dbReference>
<organism evidence="2 3">
    <name type="scientific">Perkinsus olseni</name>
    <name type="common">Perkinsus atlanticus</name>
    <dbReference type="NCBI Taxonomy" id="32597"/>
    <lineage>
        <taxon>Eukaryota</taxon>
        <taxon>Sar</taxon>
        <taxon>Alveolata</taxon>
        <taxon>Perkinsozoa</taxon>
        <taxon>Perkinsea</taxon>
        <taxon>Perkinsida</taxon>
        <taxon>Perkinsidae</taxon>
        <taxon>Perkinsus</taxon>
    </lineage>
</organism>
<feature type="compositionally biased region" description="Polar residues" evidence="1">
    <location>
        <begin position="40"/>
        <end position="54"/>
    </location>
</feature>
<feature type="non-terminal residue" evidence="2">
    <location>
        <position position="1"/>
    </location>
</feature>
<feature type="compositionally biased region" description="Low complexity" evidence="1">
    <location>
        <begin position="209"/>
        <end position="257"/>
    </location>
</feature>
<name>A0A7J6RZW4_PEROL</name>
<dbReference type="EMBL" id="JABANO010022353">
    <property type="protein sequence ID" value="KAF4725310.1"/>
    <property type="molecule type" value="Genomic_DNA"/>
</dbReference>
<reference evidence="2 3" key="1">
    <citation type="submission" date="2020-04" db="EMBL/GenBank/DDBJ databases">
        <title>Perkinsus olseni comparative genomics.</title>
        <authorList>
            <person name="Bogema D.R."/>
        </authorList>
    </citation>
    <scope>NUCLEOTIDE SEQUENCE [LARGE SCALE GENOMIC DNA]</scope>
    <source>
        <strain evidence="2 3">ATCC PRA-207</strain>
    </source>
</reference>
<gene>
    <name evidence="2" type="ORF">FOZ63_021622</name>
</gene>
<proteinExistence type="predicted"/>
<evidence type="ECO:0000313" key="3">
    <source>
        <dbReference type="Proteomes" id="UP000553632"/>
    </source>
</evidence>
<sequence length="412" mass="42408">EGLVKGELAVVPPEVDAAAPVVDDSSVGPTTAADEGGTSAPPQGTDEPSQNPTGASLLGVCPLSYRRQAPESTIGIPALLSLAAATHRGLQSLSEWDSYCRALNGATSFCIRTQLLGDFCAFGNEGCGSGTIPPYTTTPATTQHPITPESSTISPASTTTTITVTTLPLSAWDDFCRSLNGPSSFCLSTTLLGNFCAFGNQPCASGDPSTIITEAPTSSSTTATASPSTTTATPSTFHTSTTPSSASSTPTSMQPTTQPVDFRPTCNSFCKNLNGPASYCKDWSPFPVCQFGNQPCGSLVDCHLSTPTPTAAVPSTSPIPTGRSRDCDDMCRDLNGAWSYCKSWATNPVCQGGNQPCDGLSCSATFGGDAAVREDCSSMCIRLSGPGSYCKVWKDPPTCQGGNQPCGAPHCD</sequence>
<comment type="caution">
    <text evidence="2">The sequence shown here is derived from an EMBL/GenBank/DDBJ whole genome shotgun (WGS) entry which is preliminary data.</text>
</comment>
<evidence type="ECO:0000256" key="1">
    <source>
        <dbReference type="SAM" id="MobiDB-lite"/>
    </source>
</evidence>